<dbReference type="AlphaFoldDB" id="A0A1Y2MAW2"/>
<proteinExistence type="predicted"/>
<keyword evidence="4" id="KW-1185">Reference proteome</keyword>
<organism evidence="3 4">
    <name type="scientific">Epicoccum nigrum</name>
    <name type="common">Soil fungus</name>
    <name type="synonym">Epicoccum purpurascens</name>
    <dbReference type="NCBI Taxonomy" id="105696"/>
    <lineage>
        <taxon>Eukaryota</taxon>
        <taxon>Fungi</taxon>
        <taxon>Dikarya</taxon>
        <taxon>Ascomycota</taxon>
        <taxon>Pezizomycotina</taxon>
        <taxon>Dothideomycetes</taxon>
        <taxon>Pleosporomycetidae</taxon>
        <taxon>Pleosporales</taxon>
        <taxon>Pleosporineae</taxon>
        <taxon>Didymellaceae</taxon>
        <taxon>Epicoccum</taxon>
    </lineage>
</organism>
<gene>
    <name evidence="3" type="ORF">B5807_02617</name>
</gene>
<dbReference type="PANTHER" id="PTHR43092">
    <property type="entry name" value="L-CYSTEINE DESULFHYDRASE"/>
    <property type="match status" value="1"/>
</dbReference>
<dbReference type="InterPro" id="IPR015424">
    <property type="entry name" value="PyrdxlP-dep_Trfase"/>
</dbReference>
<dbReference type="SUPFAM" id="SSF53383">
    <property type="entry name" value="PLP-dependent transferases"/>
    <property type="match status" value="1"/>
</dbReference>
<protein>
    <recommendedName>
        <fullName evidence="2">Aminotransferase class V domain-containing protein</fullName>
    </recommendedName>
</protein>
<keyword evidence="1" id="KW-0663">Pyridoxal phosphate</keyword>
<evidence type="ECO:0000259" key="2">
    <source>
        <dbReference type="Pfam" id="PF00266"/>
    </source>
</evidence>
<dbReference type="EMBL" id="KZ107839">
    <property type="protein sequence ID" value="OSS53255.1"/>
    <property type="molecule type" value="Genomic_DNA"/>
</dbReference>
<accession>A0A1Y2MAW2</accession>
<dbReference type="InterPro" id="IPR000192">
    <property type="entry name" value="Aminotrans_V_dom"/>
</dbReference>
<dbReference type="Gene3D" id="3.40.640.10">
    <property type="entry name" value="Type I PLP-dependent aspartate aminotransferase-like (Major domain)"/>
    <property type="match status" value="1"/>
</dbReference>
<dbReference type="OMA" id="TGNCHKW"/>
<feature type="domain" description="Aminotransferase class V" evidence="2">
    <location>
        <begin position="78"/>
        <end position="274"/>
    </location>
</feature>
<dbReference type="STRING" id="105696.A0A1Y2MAW2"/>
<name>A0A1Y2MAW2_EPING</name>
<sequence>MGSITDSNIALPIRQEDGVKFGKELREKEFLFEKGYLNLNHGSFGTYPRPIQSALRAFQDATEARPDQFIRYKYPAYLNASRAAVAQLLNAPRNTVTFVPNATLGVNTVFRNLEYKDGDHILYFATIYKGCHATVQYITETTPAKAARVEYTYPVEDGWLVDAFKQKVEEVKSAGGNVKVAIFDTVVSMPGVRVPFERLLSACKELGVLSLLDAAHGIGHVDLDVTKLDPDFMTTNCHKWLHVPRGCALLYVPLRNQHLIRSTLPTSWGFKTLDSVPNTVNPKGAFGGAVDSEYIGNFEFVGTIDSAPYLCVPAALAWRKALGGEKVIRDYCTALAQEAGQLVAKALGTEVLDNQTKTLSQCCMSMVRLPIEFEEARVAGEKAGVGEDKTGALVNVWLQKTMADQGETFLQTMFYGGRWWARFSGQVYLELEDFEGVVPALKGLCEKANRGEWTEVLTMEW</sequence>
<dbReference type="PANTHER" id="PTHR43092:SF2">
    <property type="entry name" value="HERCYNYLCYSTEINE SULFOXIDE LYASE"/>
    <property type="match status" value="1"/>
</dbReference>
<evidence type="ECO:0000256" key="1">
    <source>
        <dbReference type="ARBA" id="ARBA00022898"/>
    </source>
</evidence>
<evidence type="ECO:0000313" key="3">
    <source>
        <dbReference type="EMBL" id="OSS53255.1"/>
    </source>
</evidence>
<reference evidence="3 4" key="1">
    <citation type="journal article" date="2017" name="Genome Announc.">
        <title>Genome sequence of the saprophytic ascomycete Epicoccum nigrum ICMP 19927 strain isolated from New Zealand.</title>
        <authorList>
            <person name="Fokin M."/>
            <person name="Fleetwood D."/>
            <person name="Weir B.S."/>
            <person name="Villas-Boas S.G."/>
        </authorList>
    </citation>
    <scope>NUCLEOTIDE SEQUENCE [LARGE SCALE GENOMIC DNA]</scope>
    <source>
        <strain evidence="3 4">ICMP 19927</strain>
    </source>
</reference>
<dbReference type="Proteomes" id="UP000193240">
    <property type="component" value="Unassembled WGS sequence"/>
</dbReference>
<evidence type="ECO:0000313" key="4">
    <source>
        <dbReference type="Proteomes" id="UP000193240"/>
    </source>
</evidence>
<dbReference type="Pfam" id="PF00266">
    <property type="entry name" value="Aminotran_5"/>
    <property type="match status" value="1"/>
</dbReference>
<dbReference type="InterPro" id="IPR015421">
    <property type="entry name" value="PyrdxlP-dep_Trfase_major"/>
</dbReference>
<dbReference type="InParanoid" id="A0A1Y2MAW2"/>